<dbReference type="PANTHER" id="PTHR43692">
    <property type="entry name" value="UDP-N-ACETYLMURAMOYLALANINE--D-GLUTAMATE LIGASE"/>
    <property type="match status" value="1"/>
</dbReference>
<dbReference type="EC" id="6.3.2.9" evidence="7 8"/>
<dbReference type="SUPFAM" id="SSF53623">
    <property type="entry name" value="MurD-like peptide ligases, catalytic domain"/>
    <property type="match status" value="1"/>
</dbReference>
<evidence type="ECO:0000256" key="3">
    <source>
        <dbReference type="ARBA" id="ARBA00022490"/>
    </source>
</evidence>
<keyword evidence="7 8" id="KW-0961">Cell wall biogenesis/degradation</keyword>
<protein>
    <recommendedName>
        <fullName evidence="7 8">UDP-N-acetylmuramoylalanine--D-glutamate ligase</fullName>
        <ecNumber evidence="7 8">6.3.2.9</ecNumber>
    </recommendedName>
    <alternativeName>
        <fullName evidence="7">D-glutamic acid-adding enzyme</fullName>
    </alternativeName>
    <alternativeName>
        <fullName evidence="7">UDP-N-acetylmuramoyl-L-alanyl-D-glutamate synthetase</fullName>
    </alternativeName>
</protein>
<evidence type="ECO:0000256" key="5">
    <source>
        <dbReference type="ARBA" id="ARBA00022741"/>
    </source>
</evidence>
<gene>
    <name evidence="7 11" type="primary">murD</name>
    <name evidence="11" type="ORF">ACFOEK_21045</name>
</gene>
<organism evidence="11 12">
    <name type="scientific">Litoribrevibacter euphylliae</name>
    <dbReference type="NCBI Taxonomy" id="1834034"/>
    <lineage>
        <taxon>Bacteria</taxon>
        <taxon>Pseudomonadati</taxon>
        <taxon>Pseudomonadota</taxon>
        <taxon>Gammaproteobacteria</taxon>
        <taxon>Oceanospirillales</taxon>
        <taxon>Oceanospirillaceae</taxon>
        <taxon>Litoribrevibacter</taxon>
    </lineage>
</organism>
<keyword evidence="7 8" id="KW-0573">Peptidoglycan synthesis</keyword>
<dbReference type="Pfam" id="PF02875">
    <property type="entry name" value="Mur_ligase_C"/>
    <property type="match status" value="1"/>
</dbReference>
<comment type="catalytic activity">
    <reaction evidence="7 8">
        <text>UDP-N-acetyl-alpha-D-muramoyl-L-alanine + D-glutamate + ATP = UDP-N-acetyl-alpha-D-muramoyl-L-alanyl-D-glutamate + ADP + phosphate + H(+)</text>
        <dbReference type="Rhea" id="RHEA:16429"/>
        <dbReference type="ChEBI" id="CHEBI:15378"/>
        <dbReference type="ChEBI" id="CHEBI:29986"/>
        <dbReference type="ChEBI" id="CHEBI:30616"/>
        <dbReference type="ChEBI" id="CHEBI:43474"/>
        <dbReference type="ChEBI" id="CHEBI:83898"/>
        <dbReference type="ChEBI" id="CHEBI:83900"/>
        <dbReference type="ChEBI" id="CHEBI:456216"/>
        <dbReference type="EC" id="6.3.2.9"/>
    </reaction>
</comment>
<evidence type="ECO:0000256" key="2">
    <source>
        <dbReference type="ARBA" id="ARBA00004752"/>
    </source>
</evidence>
<comment type="similarity">
    <text evidence="7">Belongs to the MurCDEF family.</text>
</comment>
<comment type="function">
    <text evidence="7 8">Cell wall formation. Catalyzes the addition of glutamate to the nucleotide precursor UDP-N-acetylmuramoyl-L-alanine (UMA).</text>
</comment>
<evidence type="ECO:0000259" key="9">
    <source>
        <dbReference type="Pfam" id="PF02875"/>
    </source>
</evidence>
<keyword evidence="6 7" id="KW-0067">ATP-binding</keyword>
<keyword evidence="3 7" id="KW-0963">Cytoplasm</keyword>
<keyword evidence="7 8" id="KW-0132">Cell division</keyword>
<accession>A0ABV7HI36</accession>
<keyword evidence="7 8" id="KW-0133">Cell shape</keyword>
<dbReference type="GO" id="GO:0008764">
    <property type="term" value="F:UDP-N-acetylmuramoylalanine-D-glutamate ligase activity"/>
    <property type="evidence" value="ECO:0007669"/>
    <property type="project" value="UniProtKB-EC"/>
</dbReference>
<dbReference type="InterPro" id="IPR036615">
    <property type="entry name" value="Mur_ligase_C_dom_sf"/>
</dbReference>
<keyword evidence="4 7" id="KW-0436">Ligase</keyword>
<comment type="caution">
    <text evidence="11">The sequence shown here is derived from an EMBL/GenBank/DDBJ whole genome shotgun (WGS) entry which is preliminary data.</text>
</comment>
<keyword evidence="7 8" id="KW-0131">Cell cycle</keyword>
<name>A0ABV7HI36_9GAMM</name>
<feature type="domain" description="Mur ligase C-terminal" evidence="9">
    <location>
        <begin position="314"/>
        <end position="429"/>
    </location>
</feature>
<dbReference type="InterPro" id="IPR013221">
    <property type="entry name" value="Mur_ligase_cen"/>
</dbReference>
<dbReference type="InterPro" id="IPR005762">
    <property type="entry name" value="MurD"/>
</dbReference>
<dbReference type="SUPFAM" id="SSF51984">
    <property type="entry name" value="MurCD N-terminal domain"/>
    <property type="match status" value="1"/>
</dbReference>
<dbReference type="Proteomes" id="UP001595476">
    <property type="component" value="Unassembled WGS sequence"/>
</dbReference>
<evidence type="ECO:0000256" key="6">
    <source>
        <dbReference type="ARBA" id="ARBA00022840"/>
    </source>
</evidence>
<dbReference type="Pfam" id="PF08245">
    <property type="entry name" value="Mur_ligase_M"/>
    <property type="match status" value="1"/>
</dbReference>
<dbReference type="Pfam" id="PF21799">
    <property type="entry name" value="MurD-like_N"/>
    <property type="match status" value="1"/>
</dbReference>
<evidence type="ECO:0000256" key="4">
    <source>
        <dbReference type="ARBA" id="ARBA00022598"/>
    </source>
</evidence>
<dbReference type="RefSeq" id="WP_386723462.1">
    <property type="nucleotide sequence ID" value="NZ_JBHRSZ010000010.1"/>
</dbReference>
<evidence type="ECO:0000256" key="7">
    <source>
        <dbReference type="HAMAP-Rule" id="MF_00639"/>
    </source>
</evidence>
<evidence type="ECO:0000256" key="1">
    <source>
        <dbReference type="ARBA" id="ARBA00004496"/>
    </source>
</evidence>
<keyword evidence="5 7" id="KW-0547">Nucleotide-binding</keyword>
<evidence type="ECO:0000313" key="12">
    <source>
        <dbReference type="Proteomes" id="UP001595476"/>
    </source>
</evidence>
<evidence type="ECO:0000313" key="11">
    <source>
        <dbReference type="EMBL" id="MFC3153540.1"/>
    </source>
</evidence>
<comment type="subcellular location">
    <subcellularLocation>
        <location evidence="1 7 8">Cytoplasm</location>
    </subcellularLocation>
</comment>
<sequence length="456" mass="48635">MSLITSETYSVIVGLGISGLSCARHLARLQDQGKTGRFVVVDTRENPPLDNQLKESCPGVPLICGELDLELLEGAAEIIVSPGLDTNQSPYSELKKKGVSIVGDIELFARQAKAPVVAITGSNGKSTVTTLVGEMAKTAGLNVKVGGNIGVAALDLLGPIEPDLYVLELSSFQLETTDSLCPAVSTVLNLQADHLDRYGNMVAYHTAKQKIYRNCQQSVWNKQDMLTQPLLGKESKTVAFSTAEPDLKEFGLRQYDDGLWLCKGLTQLIAASDVLIKGRHNLSNALAALALGDAVSIPMDAMLETLKHFKGLSHRCEWVAEIEGVQFINDSKGTNVGATRAAIEGLAGDAPNIVLIAGGVGKGANFSELTAPMTDHCKALVVYGEDRNAIADIASEDMIIKVTESLESAVSEAKALANSGDIVLFSPACASFDMFRNFEHRGEVFSQVVADLERTA</sequence>
<comment type="pathway">
    <text evidence="2 7 8">Cell wall biogenesis; peptidoglycan biosynthesis.</text>
</comment>
<dbReference type="Gene3D" id="3.40.50.720">
    <property type="entry name" value="NAD(P)-binding Rossmann-like Domain"/>
    <property type="match status" value="1"/>
</dbReference>
<reference evidence="12" key="1">
    <citation type="journal article" date="2019" name="Int. J. Syst. Evol. Microbiol.">
        <title>The Global Catalogue of Microorganisms (GCM) 10K type strain sequencing project: providing services to taxonomists for standard genome sequencing and annotation.</title>
        <authorList>
            <consortium name="The Broad Institute Genomics Platform"/>
            <consortium name="The Broad Institute Genome Sequencing Center for Infectious Disease"/>
            <person name="Wu L."/>
            <person name="Ma J."/>
        </authorList>
    </citation>
    <scope>NUCLEOTIDE SEQUENCE [LARGE SCALE GENOMIC DNA]</scope>
    <source>
        <strain evidence="12">KCTC 52438</strain>
    </source>
</reference>
<dbReference type="InterPro" id="IPR036565">
    <property type="entry name" value="Mur-like_cat_sf"/>
</dbReference>
<dbReference type="InterPro" id="IPR004101">
    <property type="entry name" value="Mur_ligase_C"/>
</dbReference>
<keyword evidence="12" id="KW-1185">Reference proteome</keyword>
<dbReference type="PANTHER" id="PTHR43692:SF1">
    <property type="entry name" value="UDP-N-ACETYLMURAMOYLALANINE--D-GLUTAMATE LIGASE"/>
    <property type="match status" value="1"/>
</dbReference>
<feature type="domain" description="Mur ligase central" evidence="10">
    <location>
        <begin position="119"/>
        <end position="291"/>
    </location>
</feature>
<dbReference type="EMBL" id="JBHRSZ010000010">
    <property type="protein sequence ID" value="MFC3153540.1"/>
    <property type="molecule type" value="Genomic_DNA"/>
</dbReference>
<dbReference type="HAMAP" id="MF_00639">
    <property type="entry name" value="MurD"/>
    <property type="match status" value="1"/>
</dbReference>
<evidence type="ECO:0000256" key="8">
    <source>
        <dbReference type="RuleBase" id="RU003664"/>
    </source>
</evidence>
<dbReference type="SUPFAM" id="SSF53244">
    <property type="entry name" value="MurD-like peptide ligases, peptide-binding domain"/>
    <property type="match status" value="1"/>
</dbReference>
<feature type="binding site" evidence="7">
    <location>
        <begin position="121"/>
        <end position="127"/>
    </location>
    <ligand>
        <name>ATP</name>
        <dbReference type="ChEBI" id="CHEBI:30616"/>
    </ligand>
</feature>
<evidence type="ECO:0000259" key="10">
    <source>
        <dbReference type="Pfam" id="PF08245"/>
    </source>
</evidence>
<proteinExistence type="inferred from homology"/>
<dbReference type="Gene3D" id="3.90.190.20">
    <property type="entry name" value="Mur ligase, C-terminal domain"/>
    <property type="match status" value="1"/>
</dbReference>
<dbReference type="NCBIfam" id="TIGR01087">
    <property type="entry name" value="murD"/>
    <property type="match status" value="1"/>
</dbReference>
<dbReference type="Gene3D" id="3.40.1190.10">
    <property type="entry name" value="Mur-like, catalytic domain"/>
    <property type="match status" value="1"/>
</dbReference>